<dbReference type="SUPFAM" id="SSF53955">
    <property type="entry name" value="Lysozyme-like"/>
    <property type="match status" value="1"/>
</dbReference>
<gene>
    <name evidence="2" type="ORF">RT717_21350</name>
</gene>
<evidence type="ECO:0000259" key="1">
    <source>
        <dbReference type="PROSITE" id="PS51782"/>
    </source>
</evidence>
<dbReference type="PANTHER" id="PTHR33734:SF22">
    <property type="entry name" value="MEMBRANE-BOUND LYTIC MUREIN TRANSGLYCOSYLASE D"/>
    <property type="match status" value="1"/>
</dbReference>
<dbReference type="Proteomes" id="UP001302349">
    <property type="component" value="Chromosome"/>
</dbReference>
<dbReference type="SUPFAM" id="SSF54106">
    <property type="entry name" value="LysM domain"/>
    <property type="match status" value="3"/>
</dbReference>
<evidence type="ECO:0000313" key="2">
    <source>
        <dbReference type="EMBL" id="WOK05626.1"/>
    </source>
</evidence>
<organism evidence="2 3">
    <name type="scientific">Imperialibacter roseus</name>
    <dbReference type="NCBI Taxonomy" id="1324217"/>
    <lineage>
        <taxon>Bacteria</taxon>
        <taxon>Pseudomonadati</taxon>
        <taxon>Bacteroidota</taxon>
        <taxon>Cytophagia</taxon>
        <taxon>Cytophagales</taxon>
        <taxon>Flammeovirgaceae</taxon>
        <taxon>Imperialibacter</taxon>
    </lineage>
</organism>
<sequence>MFRIFPNWCMLAKCHFRFLLLIIIFFPAIDGLADTAAPRVPSQMDFAGMKLKITDAARSDIQQQVDALRASDRYFRLRLDLVLLYFPIIERVMKEENLPDDIKYLVIQESGLVSDAVSSSNAVGFWMFKEPAGREVGLRIDKYVDERLNIVSSTKGACKYIKRHNFFFNNWVYSVIAHNTGKTGAEKHVDKSNFGASKMTIDKDTHWYFKTFLAHMIAFQDELGGRPSSGLELREYTKGADKPLDKISKELKVDEALVFQYNKWLKRGPVPSEKEYSVIIPVQKGDKVDLIAKNEQKHTQASSPSVDSEEIAVRDENAALVQEKYPDLKKTIDSRIASFIVEINGIPAIIATKSDDLKTLAAKSGVEVERLEKYNDLRPNQALEEGQVYYLKNKHWRSNIYYHTVKQGETLWDVAQEYGIKLNQLARKNRMFTIDKPEVGRVLWLRQRRPSSVDIEIKDNSENYLPVIVKSEPAPPSSREPAIVVREEEIQVAEAVKPFDEEPALTTKELIFEEQEDPEPIVKTSNAEQTKQERQAFTPHSEAARDIHVVNKGETIYGIARRYGVTKAELQQWNDLSDNSILSIGQELLLIKRDTSDVKEVLNPSVLPANRVTVHVVQPGETMYSIARKYDIAIEKLMKMNDKSNFVLSIGENLKVTD</sequence>
<dbReference type="InterPro" id="IPR008258">
    <property type="entry name" value="Transglycosylase_SLT_dom_1"/>
</dbReference>
<reference evidence="2 3" key="1">
    <citation type="journal article" date="2023" name="Microbiol. Resour. Announc.">
        <title>Complete Genome Sequence of Imperialibacter roseus strain P4T.</title>
        <authorList>
            <person name="Tizabi D.R."/>
            <person name="Bachvaroff T."/>
            <person name="Hill R.T."/>
        </authorList>
    </citation>
    <scope>NUCLEOTIDE SEQUENCE [LARGE SCALE GENOMIC DNA]</scope>
    <source>
        <strain evidence="2 3">P4T</strain>
    </source>
</reference>
<dbReference type="InterPro" id="IPR018392">
    <property type="entry name" value="LysM"/>
</dbReference>
<dbReference type="Pfam" id="PF01476">
    <property type="entry name" value="LysM"/>
    <property type="match status" value="4"/>
</dbReference>
<feature type="domain" description="LysM" evidence="1">
    <location>
        <begin position="546"/>
        <end position="590"/>
    </location>
</feature>
<dbReference type="InterPro" id="IPR023346">
    <property type="entry name" value="Lysozyme-like_dom_sf"/>
</dbReference>
<evidence type="ECO:0000313" key="3">
    <source>
        <dbReference type="Proteomes" id="UP001302349"/>
    </source>
</evidence>
<dbReference type="Pfam" id="PF01464">
    <property type="entry name" value="SLT"/>
    <property type="match status" value="1"/>
</dbReference>
<proteinExistence type="predicted"/>
<dbReference type="InterPro" id="IPR036779">
    <property type="entry name" value="LysM_dom_sf"/>
</dbReference>
<dbReference type="PROSITE" id="PS51782">
    <property type="entry name" value="LYSM"/>
    <property type="match status" value="3"/>
</dbReference>
<dbReference type="PANTHER" id="PTHR33734">
    <property type="entry name" value="LYSM DOMAIN-CONTAINING GPI-ANCHORED PROTEIN 2"/>
    <property type="match status" value="1"/>
</dbReference>
<protein>
    <submittedName>
        <fullName evidence="2">LysM peptidoglycan-binding domain-containing protein</fullName>
    </submittedName>
</protein>
<dbReference type="RefSeq" id="WP_317488384.1">
    <property type="nucleotide sequence ID" value="NZ_CP136051.1"/>
</dbReference>
<feature type="domain" description="LysM" evidence="1">
    <location>
        <begin position="613"/>
        <end position="656"/>
    </location>
</feature>
<dbReference type="CDD" id="cd00118">
    <property type="entry name" value="LysM"/>
    <property type="match status" value="3"/>
</dbReference>
<dbReference type="EMBL" id="CP136051">
    <property type="protein sequence ID" value="WOK05626.1"/>
    <property type="molecule type" value="Genomic_DNA"/>
</dbReference>
<feature type="domain" description="LysM" evidence="1">
    <location>
        <begin position="401"/>
        <end position="445"/>
    </location>
</feature>
<dbReference type="SMART" id="SM00257">
    <property type="entry name" value="LysM"/>
    <property type="match status" value="3"/>
</dbReference>
<keyword evidence="3" id="KW-1185">Reference proteome</keyword>
<accession>A0ABZ0ILQ4</accession>
<name>A0ABZ0ILQ4_9BACT</name>
<dbReference type="CDD" id="cd16894">
    <property type="entry name" value="MltD-like"/>
    <property type="match status" value="1"/>
</dbReference>
<dbReference type="Gene3D" id="3.10.350.10">
    <property type="entry name" value="LysM domain"/>
    <property type="match status" value="3"/>
</dbReference>
<dbReference type="Gene3D" id="1.10.530.10">
    <property type="match status" value="1"/>
</dbReference>